<protein>
    <recommendedName>
        <fullName evidence="2">Ubiquitin-like-conjugating enzyme ATG10</fullName>
    </recommendedName>
    <alternativeName>
        <fullName evidence="6">Autophagy-related protein 10</fullName>
    </alternativeName>
</protein>
<evidence type="ECO:0000256" key="2">
    <source>
        <dbReference type="ARBA" id="ARBA00021099"/>
    </source>
</evidence>
<dbReference type="PANTHER" id="PTHR14957">
    <property type="entry name" value="UBIQUITIN-LIKE-CONJUGATING ENZYME ATG10"/>
    <property type="match status" value="1"/>
</dbReference>
<evidence type="ECO:0000256" key="7">
    <source>
        <dbReference type="SAM" id="MobiDB-lite"/>
    </source>
</evidence>
<reference evidence="8 9" key="1">
    <citation type="journal article" date="2018" name="Sci. Rep.">
        <title>Raphidocelis subcapitata (=Pseudokirchneriella subcapitata) provides an insight into genome evolution and environmental adaptations in the Sphaeropleales.</title>
        <authorList>
            <person name="Suzuki S."/>
            <person name="Yamaguchi H."/>
            <person name="Nakajima N."/>
            <person name="Kawachi M."/>
        </authorList>
    </citation>
    <scope>NUCLEOTIDE SEQUENCE [LARGE SCALE GENOMIC DNA]</scope>
    <source>
        <strain evidence="8 9">NIES-35</strain>
    </source>
</reference>
<dbReference type="EMBL" id="BDRX01000168">
    <property type="protein sequence ID" value="GBF99681.1"/>
    <property type="molecule type" value="Genomic_DNA"/>
</dbReference>
<name>A0A2V0PIQ2_9CHLO</name>
<dbReference type="Proteomes" id="UP000247498">
    <property type="component" value="Unassembled WGS sequence"/>
</dbReference>
<dbReference type="PANTHER" id="PTHR14957:SF1">
    <property type="entry name" value="UBIQUITIN-LIKE-CONJUGATING ENZYME ATG10"/>
    <property type="match status" value="1"/>
</dbReference>
<comment type="caution">
    <text evidence="8">The sequence shown here is derived from an EMBL/GenBank/DDBJ whole genome shotgun (WGS) entry which is preliminary data.</text>
</comment>
<feature type="region of interest" description="Disordered" evidence="7">
    <location>
        <begin position="124"/>
        <end position="148"/>
    </location>
</feature>
<proteinExistence type="inferred from homology"/>
<evidence type="ECO:0000313" key="9">
    <source>
        <dbReference type="Proteomes" id="UP000247498"/>
    </source>
</evidence>
<accession>A0A2V0PIQ2</accession>
<dbReference type="Pfam" id="PF03987">
    <property type="entry name" value="Autophagy_act_C"/>
    <property type="match status" value="1"/>
</dbReference>
<evidence type="ECO:0000256" key="6">
    <source>
        <dbReference type="ARBA" id="ARBA00029833"/>
    </source>
</evidence>
<dbReference type="GO" id="GO:0000045">
    <property type="term" value="P:autophagosome assembly"/>
    <property type="evidence" value="ECO:0007669"/>
    <property type="project" value="TreeGrafter"/>
</dbReference>
<evidence type="ECO:0000256" key="5">
    <source>
        <dbReference type="ARBA" id="ARBA00023006"/>
    </source>
</evidence>
<keyword evidence="9" id="KW-1185">Reference proteome</keyword>
<gene>
    <name evidence="8" type="ORF">Rsub_12375</name>
</gene>
<dbReference type="Gene3D" id="3.30.1460.50">
    <property type="match status" value="1"/>
</dbReference>
<keyword evidence="4" id="KW-0833">Ubl conjugation pathway</keyword>
<dbReference type="GO" id="GO:0005829">
    <property type="term" value="C:cytosol"/>
    <property type="evidence" value="ECO:0007669"/>
    <property type="project" value="TreeGrafter"/>
</dbReference>
<organism evidence="8 9">
    <name type="scientific">Raphidocelis subcapitata</name>
    <dbReference type="NCBI Taxonomy" id="307507"/>
    <lineage>
        <taxon>Eukaryota</taxon>
        <taxon>Viridiplantae</taxon>
        <taxon>Chlorophyta</taxon>
        <taxon>core chlorophytes</taxon>
        <taxon>Chlorophyceae</taxon>
        <taxon>CS clade</taxon>
        <taxon>Sphaeropleales</taxon>
        <taxon>Selenastraceae</taxon>
        <taxon>Raphidocelis</taxon>
    </lineage>
</organism>
<comment type="similarity">
    <text evidence="1">Belongs to the ATG10 family.</text>
</comment>
<keyword evidence="3" id="KW-0808">Transferase</keyword>
<dbReference type="GO" id="GO:0032446">
    <property type="term" value="P:protein modification by small protein conjugation"/>
    <property type="evidence" value="ECO:0007669"/>
    <property type="project" value="TreeGrafter"/>
</dbReference>
<dbReference type="InterPro" id="IPR007135">
    <property type="entry name" value="Atg3/Atg10"/>
</dbReference>
<keyword evidence="5" id="KW-0072">Autophagy</keyword>
<dbReference type="GO" id="GO:0061651">
    <property type="term" value="F:Atg12 conjugating enzyme activity"/>
    <property type="evidence" value="ECO:0007669"/>
    <property type="project" value="TreeGrafter"/>
</dbReference>
<evidence type="ECO:0000256" key="3">
    <source>
        <dbReference type="ARBA" id="ARBA00022679"/>
    </source>
</evidence>
<dbReference type="STRING" id="307507.A0A2V0PIQ2"/>
<evidence type="ECO:0000313" key="8">
    <source>
        <dbReference type="EMBL" id="GBF99681.1"/>
    </source>
</evidence>
<sequence>MAAAPGGAAGAPAPSFLSTGQLSPAEFEAAAEEFCRWWPAAAARGAAGPAAAAAASAAVPAIQPAAWDLVRQREPLTGEEHAYLAAEVLLHAAPAPAPAAAAEAAAHPTAASAVDAGDAAAPFAPALRGGDGDDDGGSSGSIPSLDIGSEDAGAADAAAVRVGDASFLIPASGGGGGGGGGVAAPAPHALDVHIAYHEAYRAPLLLLRARPPRGAAPAPQLPHSALLRLLAGPLAAHADASVPDWAYVAQVTHPTLGQPWAALHPCQTAELMRLLMAEGGDGGAACGRGCKGLQGAAAGAAAAEATDDLAASPPLEPAAARERRLLLRYLAAWYGAVCRAVGLRAPPPPQALPPRPRAAAERS</sequence>
<dbReference type="AlphaFoldDB" id="A0A2V0PIQ2"/>
<evidence type="ECO:0000256" key="4">
    <source>
        <dbReference type="ARBA" id="ARBA00022786"/>
    </source>
</evidence>
<dbReference type="InParanoid" id="A0A2V0PIQ2"/>
<dbReference type="OrthoDB" id="515396at2759"/>
<evidence type="ECO:0000256" key="1">
    <source>
        <dbReference type="ARBA" id="ARBA00005696"/>
    </source>
</evidence>
<dbReference type="GO" id="GO:0000422">
    <property type="term" value="P:autophagy of mitochondrion"/>
    <property type="evidence" value="ECO:0007669"/>
    <property type="project" value="TreeGrafter"/>
</dbReference>